<sequence>MSFKFERLGPTRNCTHQSEKMCPVVGPRSKRWPSVGVRCVVASVGGRRFALVSWNSRRYRQLYPPTYPAARKEFRDPQACTLSLLLVLLLRGPTKYVGPRAGIQVNLCGLAHRTSCPSLSGNKAMKEGRP</sequence>
<gene>
    <name evidence="1" type="ORF">B296_00018354</name>
</gene>
<protein>
    <submittedName>
        <fullName evidence="1">Uncharacterized protein</fullName>
    </submittedName>
</protein>
<accession>A0A426ZVL0</accession>
<proteinExistence type="predicted"/>
<dbReference type="AlphaFoldDB" id="A0A426ZVL0"/>
<reference evidence="1 2" key="1">
    <citation type="journal article" date="2014" name="Agronomy (Basel)">
        <title>A Draft Genome Sequence for Ensete ventricosum, the Drought-Tolerant Tree Against Hunger.</title>
        <authorList>
            <person name="Harrison J."/>
            <person name="Moore K.A."/>
            <person name="Paszkiewicz K."/>
            <person name="Jones T."/>
            <person name="Grant M."/>
            <person name="Ambacheew D."/>
            <person name="Muzemil S."/>
            <person name="Studholme D.J."/>
        </authorList>
    </citation>
    <scope>NUCLEOTIDE SEQUENCE [LARGE SCALE GENOMIC DNA]</scope>
</reference>
<name>A0A426ZVL0_ENSVE</name>
<organism evidence="1 2">
    <name type="scientific">Ensete ventricosum</name>
    <name type="common">Abyssinian banana</name>
    <name type="synonym">Musa ensete</name>
    <dbReference type="NCBI Taxonomy" id="4639"/>
    <lineage>
        <taxon>Eukaryota</taxon>
        <taxon>Viridiplantae</taxon>
        <taxon>Streptophyta</taxon>
        <taxon>Embryophyta</taxon>
        <taxon>Tracheophyta</taxon>
        <taxon>Spermatophyta</taxon>
        <taxon>Magnoliopsida</taxon>
        <taxon>Liliopsida</taxon>
        <taxon>Zingiberales</taxon>
        <taxon>Musaceae</taxon>
        <taxon>Ensete</taxon>
    </lineage>
</organism>
<comment type="caution">
    <text evidence="1">The sequence shown here is derived from an EMBL/GenBank/DDBJ whole genome shotgun (WGS) entry which is preliminary data.</text>
</comment>
<dbReference type="EMBL" id="AMZH03004852">
    <property type="protein sequence ID" value="RRT67982.1"/>
    <property type="molecule type" value="Genomic_DNA"/>
</dbReference>
<evidence type="ECO:0000313" key="2">
    <source>
        <dbReference type="Proteomes" id="UP000287651"/>
    </source>
</evidence>
<dbReference type="Proteomes" id="UP000287651">
    <property type="component" value="Unassembled WGS sequence"/>
</dbReference>
<evidence type="ECO:0000313" key="1">
    <source>
        <dbReference type="EMBL" id="RRT67982.1"/>
    </source>
</evidence>